<reference evidence="2 3" key="1">
    <citation type="submission" date="2020-11" db="EMBL/GenBank/DDBJ databases">
        <title>Corynebacterium sp. MC1420.</title>
        <authorList>
            <person name="Zhou J."/>
        </authorList>
    </citation>
    <scope>NUCLEOTIDE SEQUENCE [LARGE SCALE GENOMIC DNA]</scope>
    <source>
        <strain evidence="2 3">MC1420</strain>
    </source>
</reference>
<protein>
    <submittedName>
        <fullName evidence="2">Alpha/beta hydrolase</fullName>
    </submittedName>
</protein>
<keyword evidence="3" id="KW-1185">Reference proteome</keyword>
<dbReference type="Proteomes" id="UP000594586">
    <property type="component" value="Chromosome"/>
</dbReference>
<name>A0A7T0KNC8_9CORY</name>
<dbReference type="GO" id="GO:0016787">
    <property type="term" value="F:hydrolase activity"/>
    <property type="evidence" value="ECO:0007669"/>
    <property type="project" value="UniProtKB-KW"/>
</dbReference>
<organism evidence="2 3">
    <name type="scientific">Corynebacterium qintianiae</name>
    <dbReference type="NCBI Taxonomy" id="2709392"/>
    <lineage>
        <taxon>Bacteria</taxon>
        <taxon>Bacillati</taxon>
        <taxon>Actinomycetota</taxon>
        <taxon>Actinomycetes</taxon>
        <taxon>Mycobacteriales</taxon>
        <taxon>Corynebacteriaceae</taxon>
        <taxon>Corynebacterium</taxon>
    </lineage>
</organism>
<accession>A0A7T0KNC8</accession>
<dbReference type="KEGG" id="cqn:G7Y29_00405"/>
<dbReference type="AlphaFoldDB" id="A0A7T0KNC8"/>
<dbReference type="EMBL" id="CP064955">
    <property type="protein sequence ID" value="QPK83335.1"/>
    <property type="molecule type" value="Genomic_DNA"/>
</dbReference>
<evidence type="ECO:0000256" key="1">
    <source>
        <dbReference type="SAM" id="MobiDB-lite"/>
    </source>
</evidence>
<sequence length="238" mass="26022">MTPKLEQGSLDDDYPVNDQSDPDFNVGGVKRILPDELQFEQIVSYMEATYPRPSDPEDVDRYLALLPDRLTHAAMLMLGSAVDHTMPGVAYPKTVGVEDTEFGTLFRPARETGVWAVSYAPLGEKAREFAWQPEVAGAAELAGALIVDVDKPEALEPAIAYARAQGASEVAAWLLYENVPTTADRTILTFPDNTDDVSPNVLVQTPAEYHSTGEISTPAEARRRIRDTAQFLSAGPDR</sequence>
<feature type="region of interest" description="Disordered" evidence="1">
    <location>
        <begin position="1"/>
        <end position="21"/>
    </location>
</feature>
<proteinExistence type="predicted"/>
<evidence type="ECO:0000313" key="2">
    <source>
        <dbReference type="EMBL" id="QPK83335.1"/>
    </source>
</evidence>
<keyword evidence="2" id="KW-0378">Hydrolase</keyword>
<dbReference type="RefSeq" id="WP_165002999.1">
    <property type="nucleotide sequence ID" value="NZ_CP064955.1"/>
</dbReference>
<evidence type="ECO:0000313" key="3">
    <source>
        <dbReference type="Proteomes" id="UP000594586"/>
    </source>
</evidence>
<gene>
    <name evidence="2" type="ORF">G7Y29_00405</name>
</gene>